<dbReference type="SUPFAM" id="SSF52283">
    <property type="entry name" value="Formate/glycerate dehydrogenase catalytic domain-like"/>
    <property type="match status" value="1"/>
</dbReference>
<evidence type="ECO:0000256" key="4">
    <source>
        <dbReference type="RuleBase" id="RU003719"/>
    </source>
</evidence>
<evidence type="ECO:0000259" key="6">
    <source>
        <dbReference type="Pfam" id="PF02826"/>
    </source>
</evidence>
<comment type="similarity">
    <text evidence="1 4">Belongs to the D-isomer specific 2-hydroxyacid dehydrogenase family.</text>
</comment>
<gene>
    <name evidence="7" type="ORF">MGLY_14090</name>
</gene>
<dbReference type="PANTHER" id="PTHR42789">
    <property type="entry name" value="D-ISOMER SPECIFIC 2-HYDROXYACID DEHYDROGENASE FAMILY PROTEIN (AFU_ORTHOLOGUE AFUA_6G10090)"/>
    <property type="match status" value="1"/>
</dbReference>
<evidence type="ECO:0000256" key="3">
    <source>
        <dbReference type="ARBA" id="ARBA00023027"/>
    </source>
</evidence>
<dbReference type="Gene3D" id="3.40.50.720">
    <property type="entry name" value="NAD(P)-binding Rossmann-like Domain"/>
    <property type="match status" value="2"/>
</dbReference>
<dbReference type="EC" id="1.1.1.81" evidence="7"/>
<feature type="domain" description="D-isomer specific 2-hydroxyacid dehydrogenase catalytic" evidence="5">
    <location>
        <begin position="15"/>
        <end position="306"/>
    </location>
</feature>
<dbReference type="GO" id="GO:0051287">
    <property type="term" value="F:NAD binding"/>
    <property type="evidence" value="ECO:0007669"/>
    <property type="project" value="InterPro"/>
</dbReference>
<dbReference type="Pfam" id="PF02826">
    <property type="entry name" value="2-Hacid_dh_C"/>
    <property type="match status" value="1"/>
</dbReference>
<keyword evidence="3" id="KW-0520">NAD</keyword>
<dbReference type="SUPFAM" id="SSF51735">
    <property type="entry name" value="NAD(P)-binding Rossmann-fold domains"/>
    <property type="match status" value="1"/>
</dbReference>
<keyword evidence="2 4" id="KW-0560">Oxidoreductase</keyword>
<dbReference type="CDD" id="cd12172">
    <property type="entry name" value="PGDH_like_2"/>
    <property type="match status" value="1"/>
</dbReference>
<dbReference type="RefSeq" id="WP_156272672.1">
    <property type="nucleotide sequence ID" value="NZ_CP046244.1"/>
</dbReference>
<reference evidence="7 8" key="1">
    <citation type="submission" date="2019-11" db="EMBL/GenBank/DDBJ databases">
        <title>Genome sequence of Moorella glycerini DSM11254.</title>
        <authorList>
            <person name="Poehlein A."/>
            <person name="Boeer T."/>
            <person name="Daniel R."/>
        </authorList>
    </citation>
    <scope>NUCLEOTIDE SEQUENCE [LARGE SCALE GENOMIC DNA]</scope>
    <source>
        <strain evidence="7 8">DSM 11254</strain>
    </source>
</reference>
<sequence length="307" mass="33407">MGSKILITPRSYLEIRAEMKELLEGYQVVFNERGRPLSEREMVELVPDVNGILVGVDPVTAAVMEAAPKLKAISKYGAGMDNIDLAAAARRGIKVQNTPGTNRVAVAELTIGLMFDLSRHISHAVAAVKRGRWERVMGVELAGKTLGLIGCGNIGREVARRARGLEMNVLVYDPYFSDDGFASRYQLQVTDLVTLLSQADYVSLHLPLSATTAGIIGRNELAMMKNTACLINTSRGALVKEDDLLWALRTGVIAGAAMDVFWREPAGEHELLQLDNFILTPHMGAHTREAVIKTARAATENLLAMLA</sequence>
<dbReference type="GO" id="GO:0016618">
    <property type="term" value="F:hydroxypyruvate reductase [NAD(P)H] activity"/>
    <property type="evidence" value="ECO:0007669"/>
    <property type="project" value="UniProtKB-EC"/>
</dbReference>
<dbReference type="AlphaFoldDB" id="A0A6I5ZQ34"/>
<dbReference type="InterPro" id="IPR050857">
    <property type="entry name" value="D-2-hydroxyacid_DH"/>
</dbReference>
<name>A0A6I5ZQ34_9FIRM</name>
<organism evidence="7 8">
    <name type="scientific">Neomoorella glycerini</name>
    <dbReference type="NCBI Taxonomy" id="55779"/>
    <lineage>
        <taxon>Bacteria</taxon>
        <taxon>Bacillati</taxon>
        <taxon>Bacillota</taxon>
        <taxon>Clostridia</taxon>
        <taxon>Neomoorellales</taxon>
        <taxon>Neomoorellaceae</taxon>
        <taxon>Neomoorella</taxon>
    </lineage>
</organism>
<proteinExistence type="inferred from homology"/>
<protein>
    <submittedName>
        <fullName evidence="7">Hydroxypyruvate reductase</fullName>
        <ecNumber evidence="7">1.1.1.81</ecNumber>
    </submittedName>
</protein>
<feature type="domain" description="D-isomer specific 2-hydroxyacid dehydrogenase NAD-binding" evidence="6">
    <location>
        <begin position="111"/>
        <end position="284"/>
    </location>
</feature>
<dbReference type="OrthoDB" id="9805416at2"/>
<evidence type="ECO:0000313" key="7">
    <source>
        <dbReference type="EMBL" id="QGP92053.1"/>
    </source>
</evidence>
<dbReference type="InterPro" id="IPR006139">
    <property type="entry name" value="D-isomer_2_OHA_DH_cat_dom"/>
</dbReference>
<evidence type="ECO:0000313" key="8">
    <source>
        <dbReference type="Proteomes" id="UP000425916"/>
    </source>
</evidence>
<dbReference type="InterPro" id="IPR036291">
    <property type="entry name" value="NAD(P)-bd_dom_sf"/>
</dbReference>
<evidence type="ECO:0000256" key="1">
    <source>
        <dbReference type="ARBA" id="ARBA00005854"/>
    </source>
</evidence>
<evidence type="ECO:0000259" key="5">
    <source>
        <dbReference type="Pfam" id="PF00389"/>
    </source>
</evidence>
<dbReference type="InterPro" id="IPR006140">
    <property type="entry name" value="D-isomer_DH_NAD-bd"/>
</dbReference>
<dbReference type="Proteomes" id="UP000425916">
    <property type="component" value="Chromosome"/>
</dbReference>
<dbReference type="Pfam" id="PF00389">
    <property type="entry name" value="2-Hacid_dh"/>
    <property type="match status" value="1"/>
</dbReference>
<dbReference type="EMBL" id="CP046244">
    <property type="protein sequence ID" value="QGP92053.1"/>
    <property type="molecule type" value="Genomic_DNA"/>
</dbReference>
<accession>A0A6I5ZQ34</accession>
<keyword evidence="7" id="KW-0670">Pyruvate</keyword>
<dbReference type="FunFam" id="3.40.50.720:FF:000203">
    <property type="entry name" value="D-3-phosphoglycerate dehydrogenase (SerA)"/>
    <property type="match status" value="1"/>
</dbReference>
<evidence type="ECO:0000256" key="2">
    <source>
        <dbReference type="ARBA" id="ARBA00023002"/>
    </source>
</evidence>
<dbReference type="PANTHER" id="PTHR42789:SF1">
    <property type="entry name" value="D-ISOMER SPECIFIC 2-HYDROXYACID DEHYDROGENASE FAMILY PROTEIN (AFU_ORTHOLOGUE AFUA_6G10090)"/>
    <property type="match status" value="1"/>
</dbReference>
<keyword evidence="8" id="KW-1185">Reference proteome</keyword>